<dbReference type="GO" id="GO:0006506">
    <property type="term" value="P:GPI anchor biosynthetic process"/>
    <property type="evidence" value="ECO:0007669"/>
    <property type="project" value="TreeGrafter"/>
</dbReference>
<feature type="domain" description="CWH43-like N-terminal" evidence="3">
    <location>
        <begin position="115"/>
        <end position="344"/>
    </location>
</feature>
<dbReference type="PANTHER" id="PTHR12892">
    <property type="entry name" value="FGF RECEPTOR ACTIVATING PROTEIN 1"/>
    <property type="match status" value="1"/>
</dbReference>
<gene>
    <name evidence="4" type="primary">CG7990</name>
    <name evidence="4" type="ORF">g.20118</name>
</gene>
<evidence type="ECO:0000259" key="3">
    <source>
        <dbReference type="Pfam" id="PF10277"/>
    </source>
</evidence>
<sequence>MADAVRANVDPAKDMPQSSFSSDVAGDSSGAILRNTKQVTASPLAQQANEQLQCEQLYCATSANLTTTTSTTTAGGAANGDSAAVTTTTVTDMSSLSTTPPSAALPLAVHYLASFHQICVVTALLPLVTLFTCFVTAYVFQYDDVHETHCRVYNIVPSISAITGVSPQRYFWRLSIALHIGPRLPIAFVYKNFYRSMLANLQQRRPHLVPKADLMITLILVLNLIEISSLGGVTYISNRENYPIHEKIFITFMVCSLCYMLATIKLHGMLFEDESKLLPIQRESIKWKKILFITSIVSTVGLLVFFAKHRFYCHDLAFSWFAFFEYVIAIANMLFHFTIIWDFPSQFMLIVQGPKEKIEALFKRSSAIKSD</sequence>
<feature type="transmembrane region" description="Helical" evidence="2">
    <location>
        <begin position="290"/>
        <end position="307"/>
    </location>
</feature>
<name>A0A0A1WXX5_ZEUCU</name>
<feature type="transmembrane region" description="Helical" evidence="2">
    <location>
        <begin position="319"/>
        <end position="341"/>
    </location>
</feature>
<evidence type="ECO:0000256" key="2">
    <source>
        <dbReference type="SAM" id="Phobius"/>
    </source>
</evidence>
<evidence type="ECO:0000313" key="4">
    <source>
        <dbReference type="EMBL" id="JAD03516.1"/>
    </source>
</evidence>
<dbReference type="PANTHER" id="PTHR12892:SF17">
    <property type="entry name" value="POST-GPI ATTACHMENT TO PROTEINS FACTOR 2-LIKE"/>
    <property type="match status" value="1"/>
</dbReference>
<dbReference type="Pfam" id="PF10277">
    <property type="entry name" value="Frag1"/>
    <property type="match status" value="1"/>
</dbReference>
<keyword evidence="2" id="KW-0472">Membrane</keyword>
<dbReference type="InterPro" id="IPR039545">
    <property type="entry name" value="PGAP2"/>
</dbReference>
<reference evidence="4" key="2">
    <citation type="journal article" date="2015" name="Gigascience">
        <title>Reconstructing a comprehensive transcriptome assembly of a white-pupal translocated strain of the pest fruit fly Bactrocera cucurbitae.</title>
        <authorList>
            <person name="Sim S.B."/>
            <person name="Calla B."/>
            <person name="Hall B."/>
            <person name="DeRego T."/>
            <person name="Geib S.M."/>
        </authorList>
    </citation>
    <scope>NUCLEOTIDE SEQUENCE</scope>
</reference>
<dbReference type="InterPro" id="IPR019402">
    <property type="entry name" value="CWH43_N"/>
</dbReference>
<keyword evidence="2" id="KW-0812">Transmembrane</keyword>
<dbReference type="EMBL" id="GBXI01010776">
    <property type="protein sequence ID" value="JAD03516.1"/>
    <property type="molecule type" value="Transcribed_RNA"/>
</dbReference>
<dbReference type="AlphaFoldDB" id="A0A0A1WXX5"/>
<evidence type="ECO:0000256" key="1">
    <source>
        <dbReference type="SAM" id="MobiDB-lite"/>
    </source>
</evidence>
<feature type="transmembrane region" description="Helical" evidence="2">
    <location>
        <begin position="118"/>
        <end position="140"/>
    </location>
</feature>
<keyword evidence="2" id="KW-1133">Transmembrane helix</keyword>
<feature type="region of interest" description="Disordered" evidence="1">
    <location>
        <begin position="1"/>
        <end position="26"/>
    </location>
</feature>
<dbReference type="GO" id="GO:0000139">
    <property type="term" value="C:Golgi membrane"/>
    <property type="evidence" value="ECO:0007669"/>
    <property type="project" value="InterPro"/>
</dbReference>
<feature type="transmembrane region" description="Helical" evidence="2">
    <location>
        <begin position="248"/>
        <end position="270"/>
    </location>
</feature>
<proteinExistence type="predicted"/>
<dbReference type="GO" id="GO:0005789">
    <property type="term" value="C:endoplasmic reticulum membrane"/>
    <property type="evidence" value="ECO:0007669"/>
    <property type="project" value="TreeGrafter"/>
</dbReference>
<accession>A0A0A1WXX5</accession>
<organism evidence="4">
    <name type="scientific">Zeugodacus cucurbitae</name>
    <name type="common">Melon fruit fly</name>
    <name type="synonym">Bactrocera cucurbitae</name>
    <dbReference type="NCBI Taxonomy" id="28588"/>
    <lineage>
        <taxon>Eukaryota</taxon>
        <taxon>Metazoa</taxon>
        <taxon>Ecdysozoa</taxon>
        <taxon>Arthropoda</taxon>
        <taxon>Hexapoda</taxon>
        <taxon>Insecta</taxon>
        <taxon>Pterygota</taxon>
        <taxon>Neoptera</taxon>
        <taxon>Endopterygota</taxon>
        <taxon>Diptera</taxon>
        <taxon>Brachycera</taxon>
        <taxon>Muscomorpha</taxon>
        <taxon>Tephritoidea</taxon>
        <taxon>Tephritidae</taxon>
        <taxon>Zeugodacus</taxon>
        <taxon>Zeugodacus</taxon>
    </lineage>
</organism>
<protein>
    <submittedName>
        <fullName evidence="4">Post-GPI attachment to proteins factor 2-like</fullName>
    </submittedName>
</protein>
<reference evidence="4" key="1">
    <citation type="submission" date="2014-11" db="EMBL/GenBank/DDBJ databases">
        <authorList>
            <person name="Geib S."/>
        </authorList>
    </citation>
    <scope>NUCLEOTIDE SEQUENCE</scope>
</reference>
<feature type="transmembrane region" description="Helical" evidence="2">
    <location>
        <begin position="214"/>
        <end position="236"/>
    </location>
</feature>
<dbReference type="OrthoDB" id="68581at2759"/>